<keyword evidence="4" id="KW-0547">Nucleotide-binding</keyword>
<dbReference type="InterPro" id="IPR027417">
    <property type="entry name" value="P-loop_NTPase"/>
</dbReference>
<dbReference type="PANTHER" id="PTHR36766:SF61">
    <property type="entry name" value="NB-ARC DOMAIN DISEASE RESISTANCE PROTEIN"/>
    <property type="match status" value="1"/>
</dbReference>
<evidence type="ECO:0000256" key="1">
    <source>
        <dbReference type="ARBA" id="ARBA00008894"/>
    </source>
</evidence>
<evidence type="ECO:0000259" key="10">
    <source>
        <dbReference type="Pfam" id="PF25019"/>
    </source>
</evidence>
<dbReference type="GO" id="GO:0006952">
    <property type="term" value="P:defense response"/>
    <property type="evidence" value="ECO:0007669"/>
    <property type="project" value="UniProtKB-KW"/>
</dbReference>
<evidence type="ECO:0000256" key="4">
    <source>
        <dbReference type="ARBA" id="ARBA00022741"/>
    </source>
</evidence>
<dbReference type="InterPro" id="IPR042197">
    <property type="entry name" value="Apaf_helical"/>
</dbReference>
<keyword evidence="3" id="KW-0677">Repeat</keyword>
<evidence type="ECO:0000259" key="7">
    <source>
        <dbReference type="Pfam" id="PF00931"/>
    </source>
</evidence>
<dbReference type="Gene3D" id="1.10.8.430">
    <property type="entry name" value="Helical domain of apoptotic protease-activating factors"/>
    <property type="match status" value="1"/>
</dbReference>
<dbReference type="Gene3D" id="1.10.10.10">
    <property type="entry name" value="Winged helix-like DNA-binding domain superfamily/Winged helix DNA-binding domain"/>
    <property type="match status" value="1"/>
</dbReference>
<evidence type="ECO:0000256" key="6">
    <source>
        <dbReference type="ARBA" id="ARBA00022840"/>
    </source>
</evidence>
<dbReference type="InterPro" id="IPR001611">
    <property type="entry name" value="Leu-rich_rpt"/>
</dbReference>
<protein>
    <submittedName>
        <fullName evidence="11">Uncharacterized protein</fullName>
    </submittedName>
</protein>
<dbReference type="AlphaFoldDB" id="A0AAP0DDG6"/>
<dbReference type="FunFam" id="3.40.50.300:FF:001091">
    <property type="entry name" value="Probable disease resistance protein At1g61300"/>
    <property type="match status" value="1"/>
</dbReference>
<feature type="domain" description="R13L1/DRL21-like LRR repeat region" evidence="10">
    <location>
        <begin position="682"/>
        <end position="808"/>
    </location>
</feature>
<evidence type="ECO:0000313" key="12">
    <source>
        <dbReference type="Proteomes" id="UP001408789"/>
    </source>
</evidence>
<dbReference type="Proteomes" id="UP001408789">
    <property type="component" value="Unassembled WGS sequence"/>
</dbReference>
<dbReference type="GO" id="GO:0005524">
    <property type="term" value="F:ATP binding"/>
    <property type="evidence" value="ECO:0007669"/>
    <property type="project" value="UniProtKB-KW"/>
</dbReference>
<feature type="domain" description="NB-ARC" evidence="7">
    <location>
        <begin position="180"/>
        <end position="349"/>
    </location>
</feature>
<dbReference type="InterPro" id="IPR056789">
    <property type="entry name" value="LRR_R13L1-DRL21"/>
</dbReference>
<keyword evidence="2" id="KW-0433">Leucine-rich repeat</keyword>
<accession>A0AAP0DDG6</accession>
<dbReference type="GO" id="GO:0051707">
    <property type="term" value="P:response to other organism"/>
    <property type="evidence" value="ECO:0007669"/>
    <property type="project" value="UniProtKB-ARBA"/>
</dbReference>
<dbReference type="Gene3D" id="3.80.10.10">
    <property type="entry name" value="Ribonuclease Inhibitor"/>
    <property type="match status" value="4"/>
</dbReference>
<dbReference type="Gene3D" id="1.20.5.4130">
    <property type="match status" value="1"/>
</dbReference>
<evidence type="ECO:0000256" key="5">
    <source>
        <dbReference type="ARBA" id="ARBA00022821"/>
    </source>
</evidence>
<dbReference type="InterPro" id="IPR041118">
    <property type="entry name" value="Rx_N"/>
</dbReference>
<comment type="caution">
    <text evidence="11">The sequence shown here is derived from an EMBL/GenBank/DDBJ whole genome shotgun (WGS) entry which is preliminary data.</text>
</comment>
<reference evidence="11 12" key="1">
    <citation type="submission" date="2024-04" db="EMBL/GenBank/DDBJ databases">
        <title>The reference genome of an endangered Asteraceae, Deinandra increscens subsp. villosa, native to the Central Coast of California.</title>
        <authorList>
            <person name="Guilliams M."/>
            <person name="Hasenstab-Lehman K."/>
            <person name="Meyer R."/>
            <person name="Mcevoy S."/>
        </authorList>
    </citation>
    <scope>NUCLEOTIDE SEQUENCE [LARGE SCALE GENOMIC DNA]</scope>
    <source>
        <tissue evidence="11">Leaf</tissue>
    </source>
</reference>
<evidence type="ECO:0000256" key="3">
    <source>
        <dbReference type="ARBA" id="ARBA00022737"/>
    </source>
</evidence>
<dbReference type="InterPro" id="IPR002182">
    <property type="entry name" value="NB-ARC"/>
</dbReference>
<evidence type="ECO:0000259" key="8">
    <source>
        <dbReference type="Pfam" id="PF18052"/>
    </source>
</evidence>
<dbReference type="Pfam" id="PF13855">
    <property type="entry name" value="LRR_8"/>
    <property type="match status" value="1"/>
</dbReference>
<gene>
    <name evidence="11" type="ORF">SSX86_013304</name>
</gene>
<dbReference type="Gene3D" id="3.40.50.300">
    <property type="entry name" value="P-loop containing nucleotide triphosphate hydrolases"/>
    <property type="match status" value="1"/>
</dbReference>
<dbReference type="InterPro" id="IPR032675">
    <property type="entry name" value="LRR_dom_sf"/>
</dbReference>
<feature type="domain" description="Disease resistance N-terminal" evidence="8">
    <location>
        <begin position="11"/>
        <end position="99"/>
    </location>
</feature>
<proteinExistence type="inferred from homology"/>
<comment type="similarity">
    <text evidence="1">Belongs to the disease resistance NB-LRR family.</text>
</comment>
<evidence type="ECO:0000256" key="2">
    <source>
        <dbReference type="ARBA" id="ARBA00022614"/>
    </source>
</evidence>
<evidence type="ECO:0000313" key="11">
    <source>
        <dbReference type="EMBL" id="KAK9069188.1"/>
    </source>
</evidence>
<dbReference type="PANTHER" id="PTHR36766">
    <property type="entry name" value="PLANT BROAD-SPECTRUM MILDEW RESISTANCE PROTEIN RPW8"/>
    <property type="match status" value="1"/>
</dbReference>
<feature type="domain" description="Disease resistance protein winged helix" evidence="9">
    <location>
        <begin position="436"/>
        <end position="504"/>
    </location>
</feature>
<dbReference type="GO" id="GO:0043531">
    <property type="term" value="F:ADP binding"/>
    <property type="evidence" value="ECO:0007669"/>
    <property type="project" value="InterPro"/>
</dbReference>
<keyword evidence="6" id="KW-0067">ATP-binding</keyword>
<keyword evidence="5" id="KW-0611">Plant defense</keyword>
<sequence length="1267" mass="143447">MAIGELFIGEFISSLFDKVASGDLISLVQSVGIHTELNKLRTSLAPIRAVLVDAGEKRIKDTSVQLWLNKLQHLAYEIDDILDDLAYEAMRRRLDQESNASTSNNMSKVLKLIPTKFHALTYGRKMSSKLDEITTTLRELIEEKNILGLNDNSVERSTRASRRLEETSLVDESKIIGREGDKEALLGKLLGIESSGNQNVNVMSIVGLGGIGKTTLAQLLYNDDKVIKHFELRSWVCVSDEFDVFTTSKAIFKDVGGDDRKFETLNQLQVALSEKLSNKKFLLVLDDVWNENYNEWELLQRPFHVGSPGSKVLVTTRKDMVASVMDSIQAYPLELLSNEDALSLFAQNASGGQNLHVNRILELHGEDIIKKCGRLPLALRTLGRVFRKKSDVEEWEELLNSKIWNSHNQSEILPALKLSYYDLPPHLKQMFVYCCLFPKDYMFDKDELVLLWMAEGFLCELNGNNSMESFGQECFEELVSRLFFQHLTIDKSVYTMHDLLNDLARSVVGEFFLMLDGKMDVDHRIEALDKCHHFSFIRDEYGANKMFKELKFGRHLRTLLAMSVTRLKSWNTFYISNSVLVEVLPQLQFLRALSLANYNITEVPPSIGTLKHLRYLNFSNTKITCLPEQVGYLHNLQSLLLSGCDELSSLPNSFVKLINLRHLDLSHTEKLNKLSLGIVGVSDLKGVLHLQGQLSIKGLHKVINVVEAKEVKLQQKRGICDLRMEWSEVFDDSRNKVIEYEVLEGLRPFKKLRSLQVLYYGGTWFPSWVGDLSFVCLTQLTLHGCRSCTCLPALGHLPSLKELFVGSMDGLERLNFEFLGRFNSRHAVAFPSLEILKFEDMQSWKEWSTSGGDIVGAFPCLRVITIHGCPNLGVVAIELIPSLRVLHVKSCSLMVLRSMVGVSPSTVRLIMGDIKGLTDQLCGEVLEHLNTVEFLKISKCNELTYLWEPEAATREVLLKEVTIVSCERLKSYNCPSSIVKLKIYSCHSLASLSFPTMEGLTFTLKYLDIRYCNNLEISWLVNNFLSSLECLCLSDLRNVRLFPEGCLVHLTRLVIDGCYNLESIPDDGYGFLPFFCLRKLEITDCKNLKSFAYEHLQNLESLEVMKIITCPSLDCSFPCGLWPPNLRELSIGGLQKSVSEWGMQNFPTSLVTLKLYGGENSRVVSFAKALEDTTTSTSTFLLPSSLTSLRISSFVELESLSEGLQHLTCLQRLFIYECCKLKDLPDTLLPSLSCLSVSDCSLELRQNCSRNGKYWPIVSQIPRLEIK</sequence>
<dbReference type="Pfam" id="PF18052">
    <property type="entry name" value="Rx_N"/>
    <property type="match status" value="1"/>
</dbReference>
<dbReference type="Pfam" id="PF23559">
    <property type="entry name" value="WHD_DRP"/>
    <property type="match status" value="1"/>
</dbReference>
<dbReference type="Pfam" id="PF00931">
    <property type="entry name" value="NB-ARC"/>
    <property type="match status" value="1"/>
</dbReference>
<dbReference type="Pfam" id="PF25019">
    <property type="entry name" value="LRR_R13L1-DRL21"/>
    <property type="match status" value="1"/>
</dbReference>
<keyword evidence="12" id="KW-1185">Reference proteome</keyword>
<dbReference type="PRINTS" id="PR00364">
    <property type="entry name" value="DISEASERSIST"/>
</dbReference>
<dbReference type="InterPro" id="IPR036388">
    <property type="entry name" value="WH-like_DNA-bd_sf"/>
</dbReference>
<dbReference type="SUPFAM" id="SSF52058">
    <property type="entry name" value="L domain-like"/>
    <property type="match status" value="2"/>
</dbReference>
<dbReference type="SUPFAM" id="SSF52540">
    <property type="entry name" value="P-loop containing nucleoside triphosphate hydrolases"/>
    <property type="match status" value="1"/>
</dbReference>
<dbReference type="EMBL" id="JBCNJP010000014">
    <property type="protein sequence ID" value="KAK9069188.1"/>
    <property type="molecule type" value="Genomic_DNA"/>
</dbReference>
<evidence type="ECO:0000259" key="9">
    <source>
        <dbReference type="Pfam" id="PF23559"/>
    </source>
</evidence>
<dbReference type="InterPro" id="IPR058922">
    <property type="entry name" value="WHD_DRP"/>
</dbReference>
<organism evidence="11 12">
    <name type="scientific">Deinandra increscens subsp. villosa</name>
    <dbReference type="NCBI Taxonomy" id="3103831"/>
    <lineage>
        <taxon>Eukaryota</taxon>
        <taxon>Viridiplantae</taxon>
        <taxon>Streptophyta</taxon>
        <taxon>Embryophyta</taxon>
        <taxon>Tracheophyta</taxon>
        <taxon>Spermatophyta</taxon>
        <taxon>Magnoliopsida</taxon>
        <taxon>eudicotyledons</taxon>
        <taxon>Gunneridae</taxon>
        <taxon>Pentapetalae</taxon>
        <taxon>asterids</taxon>
        <taxon>campanulids</taxon>
        <taxon>Asterales</taxon>
        <taxon>Asteraceae</taxon>
        <taxon>Asteroideae</taxon>
        <taxon>Heliantheae alliance</taxon>
        <taxon>Madieae</taxon>
        <taxon>Madiinae</taxon>
        <taxon>Deinandra</taxon>
    </lineage>
</organism>
<name>A0AAP0DDG6_9ASTR</name>